<dbReference type="KEGG" id="btre:F542_8270"/>
<dbReference type="EMBL" id="CP006954">
    <property type="protein sequence ID" value="AHG81545.1"/>
    <property type="molecule type" value="Genomic_DNA"/>
</dbReference>
<organism evidence="1 2">
    <name type="scientific">Bibersteinia trehalosi USDA-ARS-USMARC-188</name>
    <dbReference type="NCBI Taxonomy" id="1263829"/>
    <lineage>
        <taxon>Bacteria</taxon>
        <taxon>Pseudomonadati</taxon>
        <taxon>Pseudomonadota</taxon>
        <taxon>Gammaproteobacteria</taxon>
        <taxon>Pasteurellales</taxon>
        <taxon>Pasteurellaceae</taxon>
        <taxon>Bibersteinia</taxon>
    </lineage>
</organism>
<name>A0A4V7I949_BIBTR</name>
<dbReference type="Proteomes" id="UP000019091">
    <property type="component" value="Chromosome"/>
</dbReference>
<reference evidence="1 2" key="1">
    <citation type="journal article" date="2014" name="Genome Announc.">
        <title>Complete Closed Genome Sequences of Three Bibersteinia trehalosi Nasopharyngeal Isolates from Cattle with Shipping Fever.</title>
        <authorList>
            <person name="Harhay G.P."/>
            <person name="McVey D.S."/>
            <person name="Koren S."/>
            <person name="Phillippy A.M."/>
            <person name="Bono J."/>
            <person name="Harhay D.M."/>
            <person name="Clawson M.L."/>
            <person name="Heaton M.P."/>
            <person name="Chitko-McKown C.G."/>
            <person name="Korlach J."/>
            <person name="Smith T.P."/>
        </authorList>
    </citation>
    <scope>NUCLEOTIDE SEQUENCE [LARGE SCALE GENOMIC DNA]</scope>
    <source>
        <strain evidence="1 2">USDA-ARS-USMARC-188</strain>
    </source>
</reference>
<proteinExistence type="predicted"/>
<protein>
    <submittedName>
        <fullName evidence="1">Uncharacterized protein</fullName>
    </submittedName>
</protein>
<dbReference type="AlphaFoldDB" id="A0A4V7I949"/>
<gene>
    <name evidence="1" type="ORF">F542_8270</name>
</gene>
<evidence type="ECO:0000313" key="1">
    <source>
        <dbReference type="EMBL" id="AHG81545.1"/>
    </source>
</evidence>
<accession>A0A4V7I949</accession>
<sequence length="39" mass="4653">MEMWKFNEIAPNLTMVAFFSIQQQPYAYFLEHSNLVKEG</sequence>
<evidence type="ECO:0000313" key="2">
    <source>
        <dbReference type="Proteomes" id="UP000019091"/>
    </source>
</evidence>